<dbReference type="Proteomes" id="UP001172457">
    <property type="component" value="Chromosome 3"/>
</dbReference>
<dbReference type="PANTHER" id="PTHR33484">
    <property type="entry name" value="BNAC07G33360D PROTEIN"/>
    <property type="match status" value="1"/>
</dbReference>
<gene>
    <name evidence="1" type="ORF">OSB04_010924</name>
</gene>
<keyword evidence="2" id="KW-1185">Reference proteome</keyword>
<sequence length="111" mass="12700">MSYYSKSKSELAKIGADAFTLLDDSSYGHKYKPKPSSSTISTSPVQPIDKLFHYQYQREQAYVVRQQVYVAPIHATRTETVVDCHEAAKRYGGTVIVDYPKRKPARRGFFF</sequence>
<dbReference type="AlphaFoldDB" id="A0AA38WL24"/>
<organism evidence="1 2">
    <name type="scientific">Centaurea solstitialis</name>
    <name type="common">yellow star-thistle</name>
    <dbReference type="NCBI Taxonomy" id="347529"/>
    <lineage>
        <taxon>Eukaryota</taxon>
        <taxon>Viridiplantae</taxon>
        <taxon>Streptophyta</taxon>
        <taxon>Embryophyta</taxon>
        <taxon>Tracheophyta</taxon>
        <taxon>Spermatophyta</taxon>
        <taxon>Magnoliopsida</taxon>
        <taxon>eudicotyledons</taxon>
        <taxon>Gunneridae</taxon>
        <taxon>Pentapetalae</taxon>
        <taxon>asterids</taxon>
        <taxon>campanulids</taxon>
        <taxon>Asterales</taxon>
        <taxon>Asteraceae</taxon>
        <taxon>Carduoideae</taxon>
        <taxon>Cardueae</taxon>
        <taxon>Centaureinae</taxon>
        <taxon>Centaurea</taxon>
    </lineage>
</organism>
<accession>A0AA38WL24</accession>
<evidence type="ECO:0000313" key="2">
    <source>
        <dbReference type="Proteomes" id="UP001172457"/>
    </source>
</evidence>
<reference evidence="1" key="1">
    <citation type="submission" date="2023-03" db="EMBL/GenBank/DDBJ databases">
        <title>Chromosome-scale reference genome and RAD-based genetic map of yellow starthistle (Centaurea solstitialis) reveal putative structural variation and QTLs associated with invader traits.</title>
        <authorList>
            <person name="Reatini B."/>
            <person name="Cang F.A."/>
            <person name="Jiang Q."/>
            <person name="Mckibben M.T.W."/>
            <person name="Barker M.S."/>
            <person name="Rieseberg L.H."/>
            <person name="Dlugosch K.M."/>
        </authorList>
    </citation>
    <scope>NUCLEOTIDE SEQUENCE</scope>
    <source>
        <strain evidence="1">CAN-66</strain>
        <tissue evidence="1">Leaf</tissue>
    </source>
</reference>
<proteinExistence type="predicted"/>
<protein>
    <submittedName>
        <fullName evidence="1">Uncharacterized protein</fullName>
    </submittedName>
</protein>
<comment type="caution">
    <text evidence="1">The sequence shown here is derived from an EMBL/GenBank/DDBJ whole genome shotgun (WGS) entry which is preliminary data.</text>
</comment>
<name>A0AA38WL24_9ASTR</name>
<evidence type="ECO:0000313" key="1">
    <source>
        <dbReference type="EMBL" id="KAJ9556310.1"/>
    </source>
</evidence>
<dbReference type="EMBL" id="JARYMX010000003">
    <property type="protein sequence ID" value="KAJ9556310.1"/>
    <property type="molecule type" value="Genomic_DNA"/>
</dbReference>